<dbReference type="OrthoDB" id="9115445at2"/>
<sequence length="104" mass="9776">MKTVKGSTAVWALMIGFAAAACAQPANAGTGVIGMQSNGSNATGGAPGTGLGTGAGTSAPPAVGRTGAAGGGPALSNMRANGTSLNENPDPRAPHLAGRPLPPN</sequence>
<dbReference type="RefSeq" id="WP_095420516.1">
    <property type="nucleotide sequence ID" value="NZ_CP022990.1"/>
</dbReference>
<evidence type="ECO:0000313" key="4">
    <source>
        <dbReference type="Proteomes" id="UP000215158"/>
    </source>
</evidence>
<dbReference type="PROSITE" id="PS51257">
    <property type="entry name" value="PROKAR_LIPOPROTEIN"/>
    <property type="match status" value="1"/>
</dbReference>
<name>A0A248VNZ4_9BURK</name>
<feature type="compositionally biased region" description="Gly residues" evidence="1">
    <location>
        <begin position="45"/>
        <end position="55"/>
    </location>
</feature>
<dbReference type="Proteomes" id="UP000215158">
    <property type="component" value="Chromosome 2"/>
</dbReference>
<feature type="region of interest" description="Disordered" evidence="1">
    <location>
        <begin position="29"/>
        <end position="104"/>
    </location>
</feature>
<gene>
    <name evidence="3" type="ORF">CJU94_20230</name>
</gene>
<proteinExistence type="predicted"/>
<keyword evidence="2" id="KW-0732">Signal</keyword>
<organism evidence="3 4">
    <name type="scientific">Paraburkholderia aromaticivorans</name>
    <dbReference type="NCBI Taxonomy" id="2026199"/>
    <lineage>
        <taxon>Bacteria</taxon>
        <taxon>Pseudomonadati</taxon>
        <taxon>Pseudomonadota</taxon>
        <taxon>Betaproteobacteria</taxon>
        <taxon>Burkholderiales</taxon>
        <taxon>Burkholderiaceae</taxon>
        <taxon>Paraburkholderia</taxon>
    </lineage>
</organism>
<feature type="chain" id="PRO_5012896709" description="Lipoprotein" evidence="2">
    <location>
        <begin position="29"/>
        <end position="104"/>
    </location>
</feature>
<evidence type="ECO:0000313" key="3">
    <source>
        <dbReference type="EMBL" id="ASW00595.1"/>
    </source>
</evidence>
<dbReference type="KEGG" id="parb:CJU94_20230"/>
<evidence type="ECO:0008006" key="5">
    <source>
        <dbReference type="Google" id="ProtNLM"/>
    </source>
</evidence>
<accession>A0A248VNZ4</accession>
<feature type="compositionally biased region" description="Polar residues" evidence="1">
    <location>
        <begin position="78"/>
        <end position="87"/>
    </location>
</feature>
<reference evidence="3 4" key="1">
    <citation type="submission" date="2017-08" db="EMBL/GenBank/DDBJ databases">
        <title>Identification and genetic characteristics of simultaneous BTEX- and naphthalene-degrading Paraburkholderia sp. BN5 isolated from petroleum-contaminated soil.</title>
        <authorList>
            <person name="Lee Y."/>
            <person name="Jeon C.O."/>
        </authorList>
    </citation>
    <scope>NUCLEOTIDE SEQUENCE [LARGE SCALE GENOMIC DNA]</scope>
    <source>
        <strain evidence="3 4">BN5</strain>
    </source>
</reference>
<feature type="signal peptide" evidence="2">
    <location>
        <begin position="1"/>
        <end position="28"/>
    </location>
</feature>
<evidence type="ECO:0000256" key="2">
    <source>
        <dbReference type="SAM" id="SignalP"/>
    </source>
</evidence>
<protein>
    <recommendedName>
        <fullName evidence="5">Lipoprotein</fullName>
    </recommendedName>
</protein>
<dbReference type="AlphaFoldDB" id="A0A248VNZ4"/>
<dbReference type="EMBL" id="CP022990">
    <property type="protein sequence ID" value="ASW00595.1"/>
    <property type="molecule type" value="Genomic_DNA"/>
</dbReference>
<keyword evidence="4" id="KW-1185">Reference proteome</keyword>
<evidence type="ECO:0000256" key="1">
    <source>
        <dbReference type="SAM" id="MobiDB-lite"/>
    </source>
</evidence>